<gene>
    <name evidence="2" type="ORF">C8Q71DRAFT_57011</name>
</gene>
<protein>
    <submittedName>
        <fullName evidence="2">Uncharacterized protein</fullName>
    </submittedName>
</protein>
<dbReference type="EMBL" id="JADCUA010000010">
    <property type="protein sequence ID" value="KAH9836741.1"/>
    <property type="molecule type" value="Genomic_DNA"/>
</dbReference>
<proteinExistence type="predicted"/>
<accession>A0ABQ8KG21</accession>
<dbReference type="RefSeq" id="XP_047778979.1">
    <property type="nucleotide sequence ID" value="XM_047919429.1"/>
</dbReference>
<sequence length="214" mass="23479">MFILLIPRSRASSNSLQCLTVCPAERRFSSPVSAIVPAGHAGMVDPGRSCAPLCAVAFWSPPIHTSPIKLLRMHVLQSIALGCPRCAFCRRTHDRPAPSTHMKQLPSACLYARRHDRRCYSVPISDDYVVDELTTIGPSLHHRDSLTDQPKRIPCTGKVSRITLVTAWSTHAGISQRDATSKPRNTVEVGKVQGEPRTMRGRTRHAAVAAKTAE</sequence>
<evidence type="ECO:0000313" key="2">
    <source>
        <dbReference type="EMBL" id="KAH9836741.1"/>
    </source>
</evidence>
<keyword evidence="3" id="KW-1185">Reference proteome</keyword>
<organism evidence="2 3">
    <name type="scientific">Rhodofomes roseus</name>
    <dbReference type="NCBI Taxonomy" id="34475"/>
    <lineage>
        <taxon>Eukaryota</taxon>
        <taxon>Fungi</taxon>
        <taxon>Dikarya</taxon>
        <taxon>Basidiomycota</taxon>
        <taxon>Agaricomycotina</taxon>
        <taxon>Agaricomycetes</taxon>
        <taxon>Polyporales</taxon>
        <taxon>Rhodofomes</taxon>
    </lineage>
</organism>
<dbReference type="Proteomes" id="UP000814176">
    <property type="component" value="Unassembled WGS sequence"/>
</dbReference>
<reference evidence="2 3" key="1">
    <citation type="journal article" date="2021" name="Environ. Microbiol.">
        <title>Gene family expansions and transcriptome signatures uncover fungal adaptations to wood decay.</title>
        <authorList>
            <person name="Hage H."/>
            <person name="Miyauchi S."/>
            <person name="Viragh M."/>
            <person name="Drula E."/>
            <person name="Min B."/>
            <person name="Chaduli D."/>
            <person name="Navarro D."/>
            <person name="Favel A."/>
            <person name="Norest M."/>
            <person name="Lesage-Meessen L."/>
            <person name="Balint B."/>
            <person name="Merenyi Z."/>
            <person name="de Eugenio L."/>
            <person name="Morin E."/>
            <person name="Martinez A.T."/>
            <person name="Baldrian P."/>
            <person name="Stursova M."/>
            <person name="Martinez M.J."/>
            <person name="Novotny C."/>
            <person name="Magnuson J.K."/>
            <person name="Spatafora J.W."/>
            <person name="Maurice S."/>
            <person name="Pangilinan J."/>
            <person name="Andreopoulos W."/>
            <person name="LaButti K."/>
            <person name="Hundley H."/>
            <person name="Na H."/>
            <person name="Kuo A."/>
            <person name="Barry K."/>
            <person name="Lipzen A."/>
            <person name="Henrissat B."/>
            <person name="Riley R."/>
            <person name="Ahrendt S."/>
            <person name="Nagy L.G."/>
            <person name="Grigoriev I.V."/>
            <person name="Martin F."/>
            <person name="Rosso M.N."/>
        </authorList>
    </citation>
    <scope>NUCLEOTIDE SEQUENCE [LARGE SCALE GENOMIC DNA]</scope>
    <source>
        <strain evidence="2 3">CIRM-BRFM 1785</strain>
    </source>
</reference>
<comment type="caution">
    <text evidence="2">The sequence shown here is derived from an EMBL/GenBank/DDBJ whole genome shotgun (WGS) entry which is preliminary data.</text>
</comment>
<dbReference type="GeneID" id="72000161"/>
<feature type="region of interest" description="Disordered" evidence="1">
    <location>
        <begin position="193"/>
        <end position="214"/>
    </location>
</feature>
<evidence type="ECO:0000313" key="3">
    <source>
        <dbReference type="Proteomes" id="UP000814176"/>
    </source>
</evidence>
<name>A0ABQ8KG21_9APHY</name>
<evidence type="ECO:0000256" key="1">
    <source>
        <dbReference type="SAM" id="MobiDB-lite"/>
    </source>
</evidence>